<dbReference type="GO" id="GO:0003700">
    <property type="term" value="F:DNA-binding transcription factor activity"/>
    <property type="evidence" value="ECO:0007669"/>
    <property type="project" value="InterPro"/>
</dbReference>
<dbReference type="Gene3D" id="1.10.10.10">
    <property type="entry name" value="Winged helix-like DNA-binding domain superfamily/Winged helix DNA-binding domain"/>
    <property type="match status" value="1"/>
</dbReference>
<dbReference type="Pfam" id="PF01047">
    <property type="entry name" value="MarR"/>
    <property type="match status" value="1"/>
</dbReference>
<organism evidence="3 4">
    <name type="scientific">Brevibacillus fulvus</name>
    <dbReference type="NCBI Taxonomy" id="1125967"/>
    <lineage>
        <taxon>Bacteria</taxon>
        <taxon>Bacillati</taxon>
        <taxon>Bacillota</taxon>
        <taxon>Bacilli</taxon>
        <taxon>Bacillales</taxon>
        <taxon>Paenibacillaceae</taxon>
        <taxon>Brevibacillus</taxon>
    </lineage>
</organism>
<dbReference type="PANTHER" id="PTHR33164:SF99">
    <property type="entry name" value="MARR FAMILY REGULATORY PROTEIN"/>
    <property type="match status" value="1"/>
</dbReference>
<dbReference type="SMART" id="SM00347">
    <property type="entry name" value="HTH_MARR"/>
    <property type="match status" value="1"/>
</dbReference>
<keyword evidence="4" id="KW-1185">Reference proteome</keyword>
<accession>A0A938XUA0</accession>
<gene>
    <name evidence="3" type="ORF">JOD01_001831</name>
</gene>
<dbReference type="AlphaFoldDB" id="A0A938XUA0"/>
<dbReference type="PRINTS" id="PR00598">
    <property type="entry name" value="HTHMARR"/>
</dbReference>
<evidence type="ECO:0000313" key="3">
    <source>
        <dbReference type="EMBL" id="MBM7590227.1"/>
    </source>
</evidence>
<dbReference type="EMBL" id="JAFBEB010000005">
    <property type="protein sequence ID" value="MBM7590227.1"/>
    <property type="molecule type" value="Genomic_DNA"/>
</dbReference>
<dbReference type="PANTHER" id="PTHR33164">
    <property type="entry name" value="TRANSCRIPTIONAL REGULATOR, MARR FAMILY"/>
    <property type="match status" value="1"/>
</dbReference>
<protein>
    <submittedName>
        <fullName evidence="3">DNA-binding MarR family transcriptional regulator</fullName>
    </submittedName>
</protein>
<dbReference type="GO" id="GO:0006950">
    <property type="term" value="P:response to stress"/>
    <property type="evidence" value="ECO:0007669"/>
    <property type="project" value="TreeGrafter"/>
</dbReference>
<keyword evidence="1 3" id="KW-0238">DNA-binding</keyword>
<dbReference type="InterPro" id="IPR036390">
    <property type="entry name" value="WH_DNA-bd_sf"/>
</dbReference>
<proteinExistence type="predicted"/>
<evidence type="ECO:0000256" key="1">
    <source>
        <dbReference type="ARBA" id="ARBA00023125"/>
    </source>
</evidence>
<feature type="domain" description="HTH marR-type" evidence="2">
    <location>
        <begin position="1"/>
        <end position="140"/>
    </location>
</feature>
<evidence type="ECO:0000313" key="4">
    <source>
        <dbReference type="Proteomes" id="UP000717624"/>
    </source>
</evidence>
<dbReference type="InterPro" id="IPR000835">
    <property type="entry name" value="HTH_MarR-typ"/>
</dbReference>
<reference evidence="3" key="1">
    <citation type="submission" date="2021-01" db="EMBL/GenBank/DDBJ databases">
        <title>Genomic Encyclopedia of Type Strains, Phase IV (KMG-IV): sequencing the most valuable type-strain genomes for metagenomic binning, comparative biology and taxonomic classification.</title>
        <authorList>
            <person name="Goeker M."/>
        </authorList>
    </citation>
    <scope>NUCLEOTIDE SEQUENCE</scope>
    <source>
        <strain evidence="3">DSM 25523</strain>
    </source>
</reference>
<sequence>MPEAANEKNIHVWKLILKGRRKLHLAMIRCPDLELTRTQFYLIKLIEREQPCKISALAELMEVTPSVISTMINRLQQSGLVIREYSKSDRRSVFVSLTDRGREVVKKDMEISQQVVSNFLHRLEPHELETFAALLEKIIEPADEE</sequence>
<dbReference type="SUPFAM" id="SSF46785">
    <property type="entry name" value="Winged helix' DNA-binding domain"/>
    <property type="match status" value="1"/>
</dbReference>
<dbReference type="RefSeq" id="WP_204517985.1">
    <property type="nucleotide sequence ID" value="NZ_BAABIN010000020.1"/>
</dbReference>
<dbReference type="GO" id="GO:0003677">
    <property type="term" value="F:DNA binding"/>
    <property type="evidence" value="ECO:0007669"/>
    <property type="project" value="UniProtKB-KW"/>
</dbReference>
<evidence type="ECO:0000259" key="2">
    <source>
        <dbReference type="PROSITE" id="PS50995"/>
    </source>
</evidence>
<dbReference type="InterPro" id="IPR039422">
    <property type="entry name" value="MarR/SlyA-like"/>
</dbReference>
<name>A0A938XUA0_9BACL</name>
<dbReference type="PROSITE" id="PS50995">
    <property type="entry name" value="HTH_MARR_2"/>
    <property type="match status" value="1"/>
</dbReference>
<dbReference type="InterPro" id="IPR036388">
    <property type="entry name" value="WH-like_DNA-bd_sf"/>
</dbReference>
<comment type="caution">
    <text evidence="3">The sequence shown here is derived from an EMBL/GenBank/DDBJ whole genome shotgun (WGS) entry which is preliminary data.</text>
</comment>
<dbReference type="Proteomes" id="UP000717624">
    <property type="component" value="Unassembled WGS sequence"/>
</dbReference>